<reference evidence="4 5" key="1">
    <citation type="submission" date="2023-05" db="EMBL/GenBank/DDBJ databases">
        <title>Flavobacterium sedimenti sp. nov., isolated from the sediment.</title>
        <authorList>
            <person name="Wu N."/>
        </authorList>
    </citation>
    <scope>NUCLEOTIDE SEQUENCE [LARGE SCALE GENOMIC DNA]</scope>
    <source>
        <strain evidence="4 5">YZ-48</strain>
    </source>
</reference>
<dbReference type="Pfam" id="PF09822">
    <property type="entry name" value="ABC_transp_aux"/>
    <property type="match status" value="1"/>
</dbReference>
<sequence length="561" mass="63460">MSTAQQNLKKTAFTLLFVVVLNVAGHFAFKRFDLTADKRYTLSKTSLNIVGEVKEPLYIDVFLEGDFPGEFKKLQTETQQLLEEFKAQNSNVIFQFVNPLEDEEERDKTMQSFLERGMLPVNVTVNDKGQQTQEVVFPWAVATYGDRSVKIPLLKNMMGASTAEKVVSSVQHLEYAFANAINTVSKEKQKKVIILNGNGELPDRYIANFITSVRENYFIAPFTLDSVPSNPTGTLKHIKKYDLAIIAKPTEAFSDAEKQVLDQFIINGGKTLWLVDQVQMDMDSLYNETGSNLAFPRDLGLNEMFFKYGIRIRPDLIFDLQNTPIALATGEQGSATQYTQYPWFYAPMVYPTSSHPIVSNLDGIKFDFASPIELLGNNIRKTVLLHSSTSASRLVGTPTEISLNMVTLRPEQKEFVGKGNYPVAVLLEGQFHSMYENRVLPFQDTTFKNSGKANKMIVVSDGDLIKNQLDKNGQPLELGYDKWTNNVYANKEFMMNCVNYLLDDNGLINIRSKEVDLPILDKQKVYDNYTYSQVITVAVPLVILALFGVVFTVLRKRKYSR</sequence>
<gene>
    <name evidence="4" type="primary">gldG</name>
    <name evidence="4" type="ORF">QHT84_11200</name>
</gene>
<keyword evidence="1" id="KW-1133">Transmembrane helix</keyword>
<feature type="transmembrane region" description="Helical" evidence="1">
    <location>
        <begin position="531"/>
        <end position="554"/>
    </location>
</feature>
<dbReference type="SUPFAM" id="SSF52317">
    <property type="entry name" value="Class I glutamine amidotransferase-like"/>
    <property type="match status" value="1"/>
</dbReference>
<dbReference type="InterPro" id="IPR055396">
    <property type="entry name" value="DUF7088"/>
</dbReference>
<evidence type="ECO:0000259" key="2">
    <source>
        <dbReference type="Pfam" id="PF09822"/>
    </source>
</evidence>
<evidence type="ECO:0000256" key="1">
    <source>
        <dbReference type="SAM" id="Phobius"/>
    </source>
</evidence>
<keyword evidence="1" id="KW-0472">Membrane</keyword>
<name>A0ABT6XSA5_9FLAO</name>
<dbReference type="EMBL" id="JASGBP010000007">
    <property type="protein sequence ID" value="MDI9257980.1"/>
    <property type="molecule type" value="Genomic_DNA"/>
</dbReference>
<organism evidence="4 5">
    <name type="scientific">Flavobacterium sedimenticola</name>
    <dbReference type="NCBI Taxonomy" id="3043286"/>
    <lineage>
        <taxon>Bacteria</taxon>
        <taxon>Pseudomonadati</taxon>
        <taxon>Bacteroidota</taxon>
        <taxon>Flavobacteriia</taxon>
        <taxon>Flavobacteriales</taxon>
        <taxon>Flavobacteriaceae</taxon>
        <taxon>Flavobacterium</taxon>
    </lineage>
</organism>
<comment type="caution">
    <text evidence="4">The sequence shown here is derived from an EMBL/GenBank/DDBJ whole genome shotgun (WGS) entry which is preliminary data.</text>
</comment>
<keyword evidence="1" id="KW-0812">Transmembrane</keyword>
<accession>A0ABT6XSA5</accession>
<dbReference type="Proteomes" id="UP001230035">
    <property type="component" value="Unassembled WGS sequence"/>
</dbReference>
<evidence type="ECO:0000313" key="4">
    <source>
        <dbReference type="EMBL" id="MDI9257980.1"/>
    </source>
</evidence>
<dbReference type="NCBIfam" id="TIGR03521">
    <property type="entry name" value="GldG"/>
    <property type="match status" value="1"/>
</dbReference>
<feature type="domain" description="DUF7088" evidence="3">
    <location>
        <begin position="36"/>
        <end position="143"/>
    </location>
</feature>
<dbReference type="InterPro" id="IPR029062">
    <property type="entry name" value="Class_I_gatase-like"/>
</dbReference>
<keyword evidence="5" id="KW-1185">Reference proteome</keyword>
<dbReference type="InterPro" id="IPR019863">
    <property type="entry name" value="Motility-assoc_ABC-rel_GldG"/>
</dbReference>
<proteinExistence type="predicted"/>
<dbReference type="RefSeq" id="WP_283239656.1">
    <property type="nucleotide sequence ID" value="NZ_JASGBP010000007.1"/>
</dbReference>
<dbReference type="InterPro" id="IPR019196">
    <property type="entry name" value="ABC_transp_unknown"/>
</dbReference>
<dbReference type="Pfam" id="PF23357">
    <property type="entry name" value="DUF7088"/>
    <property type="match status" value="1"/>
</dbReference>
<protein>
    <submittedName>
        <fullName evidence="4">Gliding motility-associated ABC transporter substrate-binding protein GldG</fullName>
    </submittedName>
</protein>
<evidence type="ECO:0000259" key="3">
    <source>
        <dbReference type="Pfam" id="PF23357"/>
    </source>
</evidence>
<feature type="transmembrane region" description="Helical" evidence="1">
    <location>
        <begin position="12"/>
        <end position="29"/>
    </location>
</feature>
<feature type="domain" description="ABC-type uncharacterised transport system" evidence="2">
    <location>
        <begin position="189"/>
        <end position="497"/>
    </location>
</feature>
<evidence type="ECO:0000313" key="5">
    <source>
        <dbReference type="Proteomes" id="UP001230035"/>
    </source>
</evidence>